<proteinExistence type="predicted"/>
<organism evidence="2 3">
    <name type="scientific">Methanosuratincola subterraneus</name>
    <dbReference type="NCBI Taxonomy" id="2593994"/>
    <lineage>
        <taxon>Archaea</taxon>
        <taxon>Thermoproteota</taxon>
        <taxon>Methanosuratincolia</taxon>
        <taxon>Candidatus Methanomethylicales</taxon>
        <taxon>Candidatus Methanomethylicaceae</taxon>
        <taxon>Candidatus Methanosuratincola (ex Vanwonterghem et al. 2016)</taxon>
    </lineage>
</organism>
<dbReference type="PANTHER" id="PTHR11603">
    <property type="entry name" value="AAA FAMILY ATPASE"/>
    <property type="match status" value="1"/>
</dbReference>
<evidence type="ECO:0000259" key="1">
    <source>
        <dbReference type="SMART" id="SM00382"/>
    </source>
</evidence>
<dbReference type="Gene3D" id="3.40.50.1010">
    <property type="entry name" value="5'-nuclease"/>
    <property type="match status" value="1"/>
</dbReference>
<name>A0A3S3TSM0_METS7</name>
<dbReference type="Pfam" id="PF00437">
    <property type="entry name" value="T2SSE"/>
    <property type="match status" value="1"/>
</dbReference>
<dbReference type="InterPro" id="IPR027417">
    <property type="entry name" value="P-loop_NTPase"/>
</dbReference>
<dbReference type="InterPro" id="IPR052041">
    <property type="entry name" value="Nucleic_acid_metab_PIN/TRAM"/>
</dbReference>
<reference evidence="2 3" key="1">
    <citation type="submission" date="2018-12" db="EMBL/GenBank/DDBJ databases">
        <title>The complete genome of the methanogenic archaea of the candidate phylum Verstraetearchaeota, obtained from the metagenome of underground thermal water.</title>
        <authorList>
            <person name="Kadnikov V.V."/>
            <person name="Mardanov A.V."/>
            <person name="Beletsky A.V."/>
            <person name="Karnachuk O.V."/>
            <person name="Ravin N.V."/>
        </authorList>
    </citation>
    <scope>NUCLEOTIDE SEQUENCE [LARGE SCALE GENOMIC DNA]</scope>
    <source>
        <strain evidence="2">Ch88</strain>
    </source>
</reference>
<dbReference type="Proteomes" id="UP000288215">
    <property type="component" value="Unassembled WGS sequence"/>
</dbReference>
<dbReference type="PANTHER" id="PTHR11603:SF147">
    <property type="entry name" value="MEMBRANE PROTEIN"/>
    <property type="match status" value="1"/>
</dbReference>
<dbReference type="EMBL" id="RXGA01000002">
    <property type="protein sequence ID" value="RWX73769.1"/>
    <property type="molecule type" value="Genomic_DNA"/>
</dbReference>
<gene>
    <name evidence="2" type="ORF">Metus_0548</name>
</gene>
<evidence type="ECO:0000313" key="3">
    <source>
        <dbReference type="Proteomes" id="UP000288215"/>
    </source>
</evidence>
<dbReference type="Gene3D" id="3.40.50.300">
    <property type="entry name" value="P-loop containing nucleotide triphosphate hydrolases"/>
    <property type="match status" value="1"/>
</dbReference>
<dbReference type="SUPFAM" id="SSF52540">
    <property type="entry name" value="P-loop containing nucleoside triphosphate hydrolases"/>
    <property type="match status" value="1"/>
</dbReference>
<accession>A0A3S3TSM0</accession>
<dbReference type="NCBIfam" id="NF010335">
    <property type="entry name" value="PRK13764.1"/>
    <property type="match status" value="1"/>
</dbReference>
<comment type="caution">
    <text evidence="2">The sequence shown here is derived from an EMBL/GenBank/DDBJ whole genome shotgun (WGS) entry which is preliminary data.</text>
</comment>
<dbReference type="AlphaFoldDB" id="A0A3S3TSM0"/>
<feature type="domain" description="AAA+ ATPase" evidence="1">
    <location>
        <begin position="246"/>
        <end position="414"/>
    </location>
</feature>
<dbReference type="InterPro" id="IPR001482">
    <property type="entry name" value="T2SS/T4SS_dom"/>
</dbReference>
<sequence length="508" mass="56761">MSDEVIPDVSSISSGFIADLVSAGKIGKGITIPGAVLNAIRKSSEKGDLIPLEELEKLKNCADGVGVKVQVEKWERLGEDPDESVLRLAMEKGYTIVTSNENLAKTAESAGLSVIKGRTRITGEPLFLKFFDKDTMSVHLKEGIQPRAKVGKPGSWKLVDIGKAPMSKTELEKIIQDIHERAEAGEGFLEVKREGSHILMVKDSRVIVTFPPFSDRLEVTITKKVAELEIEDYDLPEKLLNRFKERAEGILISGAPGMGKTTFAQALAKFYLRENKIIKTIESPRDLSLPKLATEYSKTHSSSEELHDVLLLSRPDYTFFDEMRDTEDFKIFTDLRLAGVGMVGVIHATSPIDSIQRFIGRVELGVIPSVIDTVIFINNGNVEKVYDLETSVKIPHGLTESDLTRPVVLVRNFLDGEVEYELYVFGERTFVVPVKRREARGAQSIKPIISRILGKYIDMEEVEIETGEGEVRVIVPPERISMVARRTRKKLQKIEEKLGTKIVLKPRY</sequence>
<dbReference type="InterPro" id="IPR003593">
    <property type="entry name" value="AAA+_ATPase"/>
</dbReference>
<evidence type="ECO:0000313" key="2">
    <source>
        <dbReference type="EMBL" id="RWX73769.1"/>
    </source>
</evidence>
<dbReference type="SMART" id="SM00382">
    <property type="entry name" value="AAA"/>
    <property type="match status" value="1"/>
</dbReference>
<protein>
    <submittedName>
        <fullName evidence="2">ATPase</fullName>
    </submittedName>
</protein>